<evidence type="ECO:0000256" key="1">
    <source>
        <dbReference type="ARBA" id="ARBA00004651"/>
    </source>
</evidence>
<dbReference type="Pfam" id="PF00230">
    <property type="entry name" value="MIP"/>
    <property type="match status" value="1"/>
</dbReference>
<evidence type="ECO:0000256" key="10">
    <source>
        <dbReference type="SAM" id="Phobius"/>
    </source>
</evidence>
<comment type="caution">
    <text evidence="11">The sequence shown here is derived from an EMBL/GenBank/DDBJ whole genome shotgun (WGS) entry which is preliminary data.</text>
</comment>
<dbReference type="InterPro" id="IPR034294">
    <property type="entry name" value="Aquaporin_transptr"/>
</dbReference>
<keyword evidence="5 8" id="KW-0812">Transmembrane</keyword>
<keyword evidence="7 10" id="KW-0472">Membrane</keyword>
<evidence type="ECO:0000256" key="9">
    <source>
        <dbReference type="SAM" id="MobiDB-lite"/>
    </source>
</evidence>
<feature type="transmembrane region" description="Helical" evidence="10">
    <location>
        <begin position="53"/>
        <end position="74"/>
    </location>
</feature>
<evidence type="ECO:0000256" key="8">
    <source>
        <dbReference type="RuleBase" id="RU000477"/>
    </source>
</evidence>
<feature type="transmembrane region" description="Helical" evidence="10">
    <location>
        <begin position="211"/>
        <end position="232"/>
    </location>
</feature>
<dbReference type="GO" id="GO:0005886">
    <property type="term" value="C:plasma membrane"/>
    <property type="evidence" value="ECO:0007669"/>
    <property type="project" value="UniProtKB-SubCell"/>
</dbReference>
<dbReference type="Proteomes" id="UP001152320">
    <property type="component" value="Chromosome 5"/>
</dbReference>
<dbReference type="EMBL" id="JAIZAY010000005">
    <property type="protein sequence ID" value="KAJ8041244.1"/>
    <property type="molecule type" value="Genomic_DNA"/>
</dbReference>
<protein>
    <submittedName>
        <fullName evidence="11">Aquaporin-4</fullName>
    </submittedName>
</protein>
<dbReference type="InterPro" id="IPR023271">
    <property type="entry name" value="Aquaporin-like"/>
</dbReference>
<proteinExistence type="inferred from homology"/>
<feature type="transmembrane region" description="Helical" evidence="10">
    <location>
        <begin position="95"/>
        <end position="116"/>
    </location>
</feature>
<keyword evidence="3 8" id="KW-0813">Transport</keyword>
<keyword evidence="4" id="KW-1003">Cell membrane</keyword>
<comment type="subcellular location">
    <subcellularLocation>
        <location evidence="1">Cell membrane</location>
        <topology evidence="1">Multi-pass membrane protein</topology>
    </subcellularLocation>
</comment>
<dbReference type="InterPro" id="IPR000425">
    <property type="entry name" value="MIP"/>
</dbReference>
<evidence type="ECO:0000256" key="2">
    <source>
        <dbReference type="ARBA" id="ARBA00006175"/>
    </source>
</evidence>
<dbReference type="GO" id="GO:0015250">
    <property type="term" value="F:water channel activity"/>
    <property type="evidence" value="ECO:0007669"/>
    <property type="project" value="TreeGrafter"/>
</dbReference>
<dbReference type="PANTHER" id="PTHR19139">
    <property type="entry name" value="AQUAPORIN TRANSPORTER"/>
    <property type="match status" value="1"/>
</dbReference>
<dbReference type="InterPro" id="IPR022357">
    <property type="entry name" value="MIP_CS"/>
</dbReference>
<keyword evidence="12" id="KW-1185">Reference proteome</keyword>
<comment type="similarity">
    <text evidence="2 8">Belongs to the MIP/aquaporin (TC 1.A.8) family.</text>
</comment>
<evidence type="ECO:0000256" key="7">
    <source>
        <dbReference type="ARBA" id="ARBA00023136"/>
    </source>
</evidence>
<evidence type="ECO:0000256" key="5">
    <source>
        <dbReference type="ARBA" id="ARBA00022692"/>
    </source>
</evidence>
<feature type="transmembrane region" description="Helical" evidence="10">
    <location>
        <begin position="136"/>
        <end position="158"/>
    </location>
</feature>
<keyword evidence="6 10" id="KW-1133">Transmembrane helix</keyword>
<evidence type="ECO:0000313" key="12">
    <source>
        <dbReference type="Proteomes" id="UP001152320"/>
    </source>
</evidence>
<dbReference type="AlphaFoldDB" id="A0A9Q1CAR8"/>
<evidence type="ECO:0000256" key="6">
    <source>
        <dbReference type="ARBA" id="ARBA00022989"/>
    </source>
</evidence>
<dbReference type="NCBIfam" id="TIGR00861">
    <property type="entry name" value="MIP"/>
    <property type="match status" value="1"/>
</dbReference>
<dbReference type="Gene3D" id="1.20.1080.10">
    <property type="entry name" value="Glycerol uptake facilitator protein"/>
    <property type="match status" value="1"/>
</dbReference>
<feature type="transmembrane region" description="Helical" evidence="10">
    <location>
        <begin position="170"/>
        <end position="191"/>
    </location>
</feature>
<dbReference type="SUPFAM" id="SSF81338">
    <property type="entry name" value="Aquaporin-like"/>
    <property type="match status" value="1"/>
</dbReference>
<feature type="transmembrane region" description="Helical" evidence="10">
    <location>
        <begin position="21"/>
        <end position="41"/>
    </location>
</feature>
<reference evidence="11" key="1">
    <citation type="submission" date="2021-10" db="EMBL/GenBank/DDBJ databases">
        <title>Tropical sea cucumber genome reveals ecological adaptation and Cuvierian tubules defense mechanism.</title>
        <authorList>
            <person name="Chen T."/>
        </authorList>
    </citation>
    <scope>NUCLEOTIDE SEQUENCE</scope>
    <source>
        <strain evidence="11">Nanhai2018</strain>
        <tissue evidence="11">Muscle</tissue>
    </source>
</reference>
<feature type="compositionally biased region" description="Polar residues" evidence="9">
    <location>
        <begin position="265"/>
        <end position="275"/>
    </location>
</feature>
<evidence type="ECO:0000256" key="3">
    <source>
        <dbReference type="ARBA" id="ARBA00022448"/>
    </source>
</evidence>
<organism evidence="11 12">
    <name type="scientific">Holothuria leucospilota</name>
    <name type="common">Black long sea cucumber</name>
    <name type="synonym">Mertensiothuria leucospilota</name>
    <dbReference type="NCBI Taxonomy" id="206669"/>
    <lineage>
        <taxon>Eukaryota</taxon>
        <taxon>Metazoa</taxon>
        <taxon>Echinodermata</taxon>
        <taxon>Eleutherozoa</taxon>
        <taxon>Echinozoa</taxon>
        <taxon>Holothuroidea</taxon>
        <taxon>Aspidochirotacea</taxon>
        <taxon>Aspidochirotida</taxon>
        <taxon>Holothuriidae</taxon>
        <taxon>Holothuria</taxon>
    </lineage>
</organism>
<gene>
    <name evidence="11" type="ORF">HOLleu_12003</name>
</gene>
<name>A0A9Q1CAR8_HOLLE</name>
<dbReference type="CDD" id="cd00333">
    <property type="entry name" value="MIP"/>
    <property type="match status" value="1"/>
</dbReference>
<accession>A0A9Q1CAR8</accession>
<dbReference type="OrthoDB" id="3222at2759"/>
<sequence>MGSYVQQMNEEFRSLLFWRAVFAEFVGMALFLFMGVGSTSLFPPNLQGNDVRIALAFGIAIATFVHITAHISGGHLNPAVTLAFFSMHRITFLRTFMYILAQMVGAVVGTGLLRAATPSSVNAALGPTVVNVAISSGQGVLVEAVLTFQLVLTIFATVDSKRASPGGSGPLAIGLSVFLGHLAGINYTGASMNPARTFGSAVVGGEWADQWVYWIGPIGGGILAAVIYDWFLDPNANMGRVSKCVTCDYSDEDPNEEDPGVQLGSVATNDKNANE</sequence>
<evidence type="ECO:0000313" key="11">
    <source>
        <dbReference type="EMBL" id="KAJ8041244.1"/>
    </source>
</evidence>
<feature type="region of interest" description="Disordered" evidence="9">
    <location>
        <begin position="251"/>
        <end position="275"/>
    </location>
</feature>
<dbReference type="PROSITE" id="PS00221">
    <property type="entry name" value="MIP"/>
    <property type="match status" value="1"/>
</dbReference>
<evidence type="ECO:0000256" key="4">
    <source>
        <dbReference type="ARBA" id="ARBA00022475"/>
    </source>
</evidence>
<dbReference type="PANTHER" id="PTHR19139:SF199">
    <property type="entry name" value="MIP17260P"/>
    <property type="match status" value="1"/>
</dbReference>
<dbReference type="PRINTS" id="PR00783">
    <property type="entry name" value="MINTRINSICP"/>
</dbReference>